<evidence type="ECO:0000313" key="2">
    <source>
        <dbReference type="EMBL" id="KAK3290265.1"/>
    </source>
</evidence>
<dbReference type="GeneID" id="87841907"/>
<name>A0AAE0H5V7_9PEZI</name>
<evidence type="ECO:0000313" key="3">
    <source>
        <dbReference type="Proteomes" id="UP001278766"/>
    </source>
</evidence>
<feature type="transmembrane region" description="Helical" evidence="1">
    <location>
        <begin position="318"/>
        <end position="336"/>
    </location>
</feature>
<feature type="transmembrane region" description="Helical" evidence="1">
    <location>
        <begin position="72"/>
        <end position="93"/>
    </location>
</feature>
<dbReference type="RefSeq" id="XP_062653779.1">
    <property type="nucleotide sequence ID" value="XM_062804959.1"/>
</dbReference>
<proteinExistence type="predicted"/>
<dbReference type="EMBL" id="JAUEPN010000014">
    <property type="protein sequence ID" value="KAK3290265.1"/>
    <property type="molecule type" value="Genomic_DNA"/>
</dbReference>
<dbReference type="AlphaFoldDB" id="A0AAE0H5V7"/>
<dbReference type="PANTHER" id="PTHR35043:SF8">
    <property type="entry name" value="DUF4220 DOMAIN-CONTAINING PROTEIN"/>
    <property type="match status" value="1"/>
</dbReference>
<keyword evidence="1" id="KW-1133">Transmembrane helix</keyword>
<keyword evidence="1" id="KW-0812">Transmembrane</keyword>
<feature type="transmembrane region" description="Helical" evidence="1">
    <location>
        <begin position="348"/>
        <end position="370"/>
    </location>
</feature>
<keyword evidence="3" id="KW-1185">Reference proteome</keyword>
<feature type="transmembrane region" description="Helical" evidence="1">
    <location>
        <begin position="37"/>
        <end position="60"/>
    </location>
</feature>
<dbReference type="PANTHER" id="PTHR35043">
    <property type="entry name" value="TRANSCRIPTION FACTOR DOMAIN-CONTAINING PROTEIN"/>
    <property type="match status" value="1"/>
</dbReference>
<reference evidence="2" key="1">
    <citation type="journal article" date="2023" name="Mol. Phylogenet. Evol.">
        <title>Genome-scale phylogeny and comparative genomics of the fungal order Sordariales.</title>
        <authorList>
            <person name="Hensen N."/>
            <person name="Bonometti L."/>
            <person name="Westerberg I."/>
            <person name="Brannstrom I.O."/>
            <person name="Guillou S."/>
            <person name="Cros-Aarteil S."/>
            <person name="Calhoun S."/>
            <person name="Haridas S."/>
            <person name="Kuo A."/>
            <person name="Mondo S."/>
            <person name="Pangilinan J."/>
            <person name="Riley R."/>
            <person name="LaButti K."/>
            <person name="Andreopoulos B."/>
            <person name="Lipzen A."/>
            <person name="Chen C."/>
            <person name="Yan M."/>
            <person name="Daum C."/>
            <person name="Ng V."/>
            <person name="Clum A."/>
            <person name="Steindorff A."/>
            <person name="Ohm R.A."/>
            <person name="Martin F."/>
            <person name="Silar P."/>
            <person name="Natvig D.O."/>
            <person name="Lalanne C."/>
            <person name="Gautier V."/>
            <person name="Ament-Velasquez S.L."/>
            <person name="Kruys A."/>
            <person name="Hutchinson M.I."/>
            <person name="Powell A.J."/>
            <person name="Barry K."/>
            <person name="Miller A.N."/>
            <person name="Grigoriev I.V."/>
            <person name="Debuchy R."/>
            <person name="Gladieux P."/>
            <person name="Hiltunen Thoren M."/>
            <person name="Johannesson H."/>
        </authorList>
    </citation>
    <scope>NUCLEOTIDE SEQUENCE</scope>
    <source>
        <strain evidence="2">CBS 168.71</strain>
    </source>
</reference>
<feature type="transmembrane region" description="Helical" evidence="1">
    <location>
        <begin position="204"/>
        <end position="222"/>
    </location>
</feature>
<dbReference type="Proteomes" id="UP001278766">
    <property type="component" value="Unassembled WGS sequence"/>
</dbReference>
<organism evidence="2 3">
    <name type="scientific">Chaetomium fimeti</name>
    <dbReference type="NCBI Taxonomy" id="1854472"/>
    <lineage>
        <taxon>Eukaryota</taxon>
        <taxon>Fungi</taxon>
        <taxon>Dikarya</taxon>
        <taxon>Ascomycota</taxon>
        <taxon>Pezizomycotina</taxon>
        <taxon>Sordariomycetes</taxon>
        <taxon>Sordariomycetidae</taxon>
        <taxon>Sordariales</taxon>
        <taxon>Chaetomiaceae</taxon>
        <taxon>Chaetomium</taxon>
    </lineage>
</organism>
<sequence length="537" mass="60262">MELNVTLAASSKTNSSNNTLELTGWNPSDTNRGSIDILWSCCIIIILCCWVSTFPNITSLNDKWYHAFVDKFNLACIGFLGPDYLFAIALGQLSSAMRSVRLFQDLSRVAHGRKWTLVHGFFADMGGFTLVSPDYPPFPVNAEQLHYLVKHGHVDFPSITKPEIKALSKTDSLSKVIVLWQVLWFSASELQRVRQGLPMTTFELTALSFSLTMLITSLCWYAKPTSSTSIMLHTNDGRSVQYIRAAARSSTHPGLSSTWCRSPFDFISPHRRFRVDVHWSYYARLTYMVKVPFFSREIKTRLWDRLPSDAWLVVDRGLLAPAFLVIVGFSVSPLIAWNWHFPTDGERLAWRVCSIYHAAFSIALGVYYIYAALLEDKKAAKLANYPQSLPCTPKVQQPAAIGRPALDESRPSKICHDVEAGSAPPENADAKTKGVIPRLITWLRSWRNISPDRDPDMAIGLHATFPALIGTFLYIFCRIFFYVEDFAFASLLSPPLALPRLSCCDSLVAPPNCNRSGGSLLEQGDIRYEIPGIRSKT</sequence>
<accession>A0AAE0H5V7</accession>
<evidence type="ECO:0000256" key="1">
    <source>
        <dbReference type="SAM" id="Phobius"/>
    </source>
</evidence>
<protein>
    <submittedName>
        <fullName evidence="2">Uncharacterized protein</fullName>
    </submittedName>
</protein>
<reference evidence="2" key="2">
    <citation type="submission" date="2023-06" db="EMBL/GenBank/DDBJ databases">
        <authorList>
            <consortium name="Lawrence Berkeley National Laboratory"/>
            <person name="Haridas S."/>
            <person name="Hensen N."/>
            <person name="Bonometti L."/>
            <person name="Westerberg I."/>
            <person name="Brannstrom I.O."/>
            <person name="Guillou S."/>
            <person name="Cros-Aarteil S."/>
            <person name="Calhoun S."/>
            <person name="Kuo A."/>
            <person name="Mondo S."/>
            <person name="Pangilinan J."/>
            <person name="Riley R."/>
            <person name="Labutti K."/>
            <person name="Andreopoulos B."/>
            <person name="Lipzen A."/>
            <person name="Chen C."/>
            <person name="Yanf M."/>
            <person name="Daum C."/>
            <person name="Ng V."/>
            <person name="Clum A."/>
            <person name="Steindorff A."/>
            <person name="Ohm R."/>
            <person name="Martin F."/>
            <person name="Silar P."/>
            <person name="Natvig D."/>
            <person name="Lalanne C."/>
            <person name="Gautier V."/>
            <person name="Ament-Velasquez S.L."/>
            <person name="Kruys A."/>
            <person name="Hutchinson M.I."/>
            <person name="Powell A.J."/>
            <person name="Barry K."/>
            <person name="Miller A.N."/>
            <person name="Grigoriev I.V."/>
            <person name="Debuchy R."/>
            <person name="Gladieux P."/>
            <person name="Thoren M.H."/>
            <person name="Johannesson H."/>
        </authorList>
    </citation>
    <scope>NUCLEOTIDE SEQUENCE</scope>
    <source>
        <strain evidence="2">CBS 168.71</strain>
    </source>
</reference>
<keyword evidence="1" id="KW-0472">Membrane</keyword>
<gene>
    <name evidence="2" type="ORF">B0H64DRAFT_413024</name>
</gene>
<comment type="caution">
    <text evidence="2">The sequence shown here is derived from an EMBL/GenBank/DDBJ whole genome shotgun (WGS) entry which is preliminary data.</text>
</comment>
<feature type="transmembrane region" description="Helical" evidence="1">
    <location>
        <begin position="463"/>
        <end position="483"/>
    </location>
</feature>